<organism evidence="2 3">
    <name type="scientific">Stephanodiscus triporus</name>
    <dbReference type="NCBI Taxonomy" id="2934178"/>
    <lineage>
        <taxon>Eukaryota</taxon>
        <taxon>Sar</taxon>
        <taxon>Stramenopiles</taxon>
        <taxon>Ochrophyta</taxon>
        <taxon>Bacillariophyta</taxon>
        <taxon>Coscinodiscophyceae</taxon>
        <taxon>Thalassiosirophycidae</taxon>
        <taxon>Stephanodiscales</taxon>
        <taxon>Stephanodiscaceae</taxon>
        <taxon>Stephanodiscus</taxon>
    </lineage>
</organism>
<feature type="compositionally biased region" description="Basic residues" evidence="1">
    <location>
        <begin position="1"/>
        <end position="14"/>
    </location>
</feature>
<sequence length="146" mass="15914">MAFPHRRAKARRRISGGGVPTIESREFGGSLAIVNERMRCASSDAGGRVKPWRDDDDDDNDSYGCFDVLFVADPSQSWYQKDSAVVSVDSRSTSPGYVPSRARTPRFARGRQHGTGARHLFSHLATDAVVAFSPRSGPREAASSVN</sequence>
<keyword evidence="3" id="KW-1185">Reference proteome</keyword>
<accession>A0ABD3PTQ2</accession>
<gene>
    <name evidence="2" type="ORF">ACHAW5_005787</name>
</gene>
<proteinExistence type="predicted"/>
<evidence type="ECO:0000256" key="1">
    <source>
        <dbReference type="SAM" id="MobiDB-lite"/>
    </source>
</evidence>
<protein>
    <submittedName>
        <fullName evidence="2">Uncharacterized protein</fullName>
    </submittedName>
</protein>
<evidence type="ECO:0000313" key="3">
    <source>
        <dbReference type="Proteomes" id="UP001530315"/>
    </source>
</evidence>
<dbReference type="AlphaFoldDB" id="A0ABD3PTQ2"/>
<name>A0ABD3PTQ2_9STRA</name>
<reference evidence="2 3" key="1">
    <citation type="submission" date="2024-10" db="EMBL/GenBank/DDBJ databases">
        <title>Updated reference genomes for cyclostephanoid diatoms.</title>
        <authorList>
            <person name="Roberts W.R."/>
            <person name="Alverson A.J."/>
        </authorList>
    </citation>
    <scope>NUCLEOTIDE SEQUENCE [LARGE SCALE GENOMIC DNA]</scope>
    <source>
        <strain evidence="2 3">AJA276-08</strain>
    </source>
</reference>
<feature type="region of interest" description="Disordered" evidence="1">
    <location>
        <begin position="1"/>
        <end position="21"/>
    </location>
</feature>
<dbReference type="Proteomes" id="UP001530315">
    <property type="component" value="Unassembled WGS sequence"/>
</dbReference>
<dbReference type="EMBL" id="JALLAZ020000593">
    <property type="protein sequence ID" value="KAL3791413.1"/>
    <property type="molecule type" value="Genomic_DNA"/>
</dbReference>
<evidence type="ECO:0000313" key="2">
    <source>
        <dbReference type="EMBL" id="KAL3791413.1"/>
    </source>
</evidence>
<comment type="caution">
    <text evidence="2">The sequence shown here is derived from an EMBL/GenBank/DDBJ whole genome shotgun (WGS) entry which is preliminary data.</text>
</comment>